<organism evidence="2 3">
    <name type="scientific">Vagococcus coleopterorum</name>
    <dbReference type="NCBI Taxonomy" id="2714946"/>
    <lineage>
        <taxon>Bacteria</taxon>
        <taxon>Bacillati</taxon>
        <taxon>Bacillota</taxon>
        <taxon>Bacilli</taxon>
        <taxon>Lactobacillales</taxon>
        <taxon>Enterococcaceae</taxon>
        <taxon>Vagococcus</taxon>
    </lineage>
</organism>
<evidence type="ECO:0000313" key="3">
    <source>
        <dbReference type="Proteomes" id="UP000500890"/>
    </source>
</evidence>
<dbReference type="EMBL" id="CP049886">
    <property type="protein sequence ID" value="QIL46536.1"/>
    <property type="molecule type" value="Genomic_DNA"/>
</dbReference>
<accession>A0A6G8ANF9</accession>
<keyword evidence="1" id="KW-0472">Membrane</keyword>
<feature type="transmembrane region" description="Helical" evidence="1">
    <location>
        <begin position="21"/>
        <end position="40"/>
    </location>
</feature>
<keyword evidence="3" id="KW-1185">Reference proteome</keyword>
<dbReference type="AlphaFoldDB" id="A0A6G8ANF9"/>
<proteinExistence type="predicted"/>
<reference evidence="2 3" key="1">
    <citation type="submission" date="2020-03" db="EMBL/GenBank/DDBJ databases">
        <title>Vagococcus sp. nov., isolated from beetles.</title>
        <authorList>
            <person name="Hyun D.-W."/>
            <person name="Bae J.-W."/>
        </authorList>
    </citation>
    <scope>NUCLEOTIDE SEQUENCE [LARGE SCALE GENOMIC DNA]</scope>
    <source>
        <strain evidence="2 3">HDW17A</strain>
    </source>
</reference>
<feature type="transmembrane region" description="Helical" evidence="1">
    <location>
        <begin position="52"/>
        <end position="71"/>
    </location>
</feature>
<feature type="transmembrane region" description="Helical" evidence="1">
    <location>
        <begin position="212"/>
        <end position="232"/>
    </location>
</feature>
<name>A0A6G8ANF9_9ENTE</name>
<feature type="transmembrane region" description="Helical" evidence="1">
    <location>
        <begin position="169"/>
        <end position="192"/>
    </location>
</feature>
<keyword evidence="1" id="KW-0812">Transmembrane</keyword>
<dbReference type="Proteomes" id="UP000500890">
    <property type="component" value="Chromosome"/>
</dbReference>
<feature type="transmembrane region" description="Helical" evidence="1">
    <location>
        <begin position="138"/>
        <end position="162"/>
    </location>
</feature>
<dbReference type="RefSeq" id="WP_166007924.1">
    <property type="nucleotide sequence ID" value="NZ_CP049886.1"/>
</dbReference>
<sequence>MRLKAMLKMNFKELLPGFYGFIIALLIVDFLMPVIGYFFGQGWPSEKTLESSLAFGMLEMMFFIMLAFVFFRNIARFAQFNVARKDQYWGNFLTIVISAVVTVIAFQVIYPLILSVAFENLTTMKVMHFYDNEGINIVLHHLRTILTLISTGLGAWIVATLFKRFQTRYIVILGILLFIILPIILGISAVAIPETILTPIINKVVELYKQPIPHFTYLVCDVLFTAILAKLFSRNLEVK</sequence>
<evidence type="ECO:0000256" key="1">
    <source>
        <dbReference type="SAM" id="Phobius"/>
    </source>
</evidence>
<gene>
    <name evidence="2" type="ORF">G7081_05335</name>
</gene>
<evidence type="ECO:0000313" key="2">
    <source>
        <dbReference type="EMBL" id="QIL46536.1"/>
    </source>
</evidence>
<protein>
    <submittedName>
        <fullName evidence="2">Uncharacterized protein</fullName>
    </submittedName>
</protein>
<dbReference type="KEGG" id="vah:G7081_05335"/>
<keyword evidence="1" id="KW-1133">Transmembrane helix</keyword>
<feature type="transmembrane region" description="Helical" evidence="1">
    <location>
        <begin position="92"/>
        <end position="118"/>
    </location>
</feature>